<dbReference type="Gene3D" id="3.30.420.40">
    <property type="match status" value="2"/>
</dbReference>
<dbReference type="InParanoid" id="C1F3M9"/>
<dbReference type="RefSeq" id="WP_015896180.1">
    <property type="nucleotide sequence ID" value="NC_012483.1"/>
</dbReference>
<dbReference type="KEGG" id="aca:ACP_1021"/>
<dbReference type="Pfam" id="PF00814">
    <property type="entry name" value="TsaD"/>
    <property type="match status" value="1"/>
</dbReference>
<accession>C1F3M9</accession>
<dbReference type="FunCoup" id="C1F3M9">
    <property type="interactions" value="373"/>
</dbReference>
<name>C1F3M9_ACIC5</name>
<dbReference type="OrthoDB" id="9784166at2"/>
<keyword evidence="3" id="KW-1185">Reference proteome</keyword>
<dbReference type="GO" id="GO:0005829">
    <property type="term" value="C:cytosol"/>
    <property type="evidence" value="ECO:0007669"/>
    <property type="project" value="TreeGrafter"/>
</dbReference>
<protein>
    <submittedName>
        <fullName evidence="2">Peptidase family M22, nonpeptidase homolog</fullName>
    </submittedName>
</protein>
<gene>
    <name evidence="2" type="ordered locus">ACP_1021</name>
</gene>
<evidence type="ECO:0000313" key="3">
    <source>
        <dbReference type="Proteomes" id="UP000002207"/>
    </source>
</evidence>
<evidence type="ECO:0000313" key="2">
    <source>
        <dbReference type="EMBL" id="ACO32501.1"/>
    </source>
</evidence>
<dbReference type="EMBL" id="CP001472">
    <property type="protein sequence ID" value="ACO32501.1"/>
    <property type="molecule type" value="Genomic_DNA"/>
</dbReference>
<dbReference type="GO" id="GO:0002949">
    <property type="term" value="P:tRNA threonylcarbamoyladenosine modification"/>
    <property type="evidence" value="ECO:0007669"/>
    <property type="project" value="InterPro"/>
</dbReference>
<dbReference type="AlphaFoldDB" id="C1F3M9"/>
<dbReference type="Proteomes" id="UP000002207">
    <property type="component" value="Chromosome"/>
</dbReference>
<dbReference type="InterPro" id="IPR043129">
    <property type="entry name" value="ATPase_NBD"/>
</dbReference>
<proteinExistence type="predicted"/>
<dbReference type="HOGENOM" id="CLU_064886_0_1_0"/>
<sequence length="211" mass="22026">MRVLAVDTCGAEGSVALAEVDARALRLIEQRLLAGRSCAEMLMPAIRALLETHALAVKDLDAIVVVRGPGSFTGVRVGLSTAKGLAQAARLPVVGLSRLQVLAHAAGSRAAALDAGRGEVYFGKAGQESGEAVLHPDEVRAQVAEADVACCEDSVARSLPGARRVAAPTAEDALRLALERLRRGEFDDLAAMDAHYLRRSQAEVVADGAAR</sequence>
<dbReference type="PANTHER" id="PTHR11735">
    <property type="entry name" value="TRNA N6-ADENOSINE THREONYLCARBAMOYLTRANSFERASE"/>
    <property type="match status" value="1"/>
</dbReference>
<dbReference type="STRING" id="240015.ACP_1021"/>
<feature type="domain" description="Gcp-like" evidence="1">
    <location>
        <begin position="34"/>
        <end position="126"/>
    </location>
</feature>
<organism evidence="2 3">
    <name type="scientific">Acidobacterium capsulatum (strain ATCC 51196 / DSM 11244 / BCRC 80197 / JCM 7670 / NBRC 15755 / NCIMB 13165 / 161)</name>
    <dbReference type="NCBI Taxonomy" id="240015"/>
    <lineage>
        <taxon>Bacteria</taxon>
        <taxon>Pseudomonadati</taxon>
        <taxon>Acidobacteriota</taxon>
        <taxon>Terriglobia</taxon>
        <taxon>Terriglobales</taxon>
        <taxon>Acidobacteriaceae</taxon>
        <taxon>Acidobacterium</taxon>
    </lineage>
</organism>
<evidence type="ECO:0000259" key="1">
    <source>
        <dbReference type="Pfam" id="PF00814"/>
    </source>
</evidence>
<dbReference type="SUPFAM" id="SSF53067">
    <property type="entry name" value="Actin-like ATPase domain"/>
    <property type="match status" value="1"/>
</dbReference>
<reference evidence="2 3" key="1">
    <citation type="journal article" date="2009" name="Appl. Environ. Microbiol.">
        <title>Three genomes from the phylum Acidobacteria provide insight into the lifestyles of these microorganisms in soils.</title>
        <authorList>
            <person name="Ward N.L."/>
            <person name="Challacombe J.F."/>
            <person name="Janssen P.H."/>
            <person name="Henrissat B."/>
            <person name="Coutinho P.M."/>
            <person name="Wu M."/>
            <person name="Xie G."/>
            <person name="Haft D.H."/>
            <person name="Sait M."/>
            <person name="Badger J."/>
            <person name="Barabote R.D."/>
            <person name="Bradley B."/>
            <person name="Brettin T.S."/>
            <person name="Brinkac L.M."/>
            <person name="Bruce D."/>
            <person name="Creasy T."/>
            <person name="Daugherty S.C."/>
            <person name="Davidsen T.M."/>
            <person name="DeBoy R.T."/>
            <person name="Detter J.C."/>
            <person name="Dodson R.J."/>
            <person name="Durkin A.S."/>
            <person name="Ganapathy A."/>
            <person name="Gwinn-Giglio M."/>
            <person name="Han C.S."/>
            <person name="Khouri H."/>
            <person name="Kiss H."/>
            <person name="Kothari S.P."/>
            <person name="Madupu R."/>
            <person name="Nelson K.E."/>
            <person name="Nelson W.C."/>
            <person name="Paulsen I."/>
            <person name="Penn K."/>
            <person name="Ren Q."/>
            <person name="Rosovitz M.J."/>
            <person name="Selengut J.D."/>
            <person name="Shrivastava S."/>
            <person name="Sullivan S.A."/>
            <person name="Tapia R."/>
            <person name="Thompson L.S."/>
            <person name="Watkins K.L."/>
            <person name="Yang Q."/>
            <person name="Yu C."/>
            <person name="Zafar N."/>
            <person name="Zhou L."/>
            <person name="Kuske C.R."/>
        </authorList>
    </citation>
    <scope>NUCLEOTIDE SEQUENCE [LARGE SCALE GENOMIC DNA]</scope>
    <source>
        <strain evidence="3">ATCC 51196 / DSM 11244 / BCRC 80197 / JCM 7670 / NBRC 15755 / NCIMB 13165 / 161</strain>
    </source>
</reference>
<dbReference type="PANTHER" id="PTHR11735:SF11">
    <property type="entry name" value="TRNA THREONYLCARBAMOYLADENOSINE BIOSYNTHESIS PROTEIN TSAB"/>
    <property type="match status" value="1"/>
</dbReference>
<dbReference type="InterPro" id="IPR000905">
    <property type="entry name" value="Gcp-like_dom"/>
</dbReference>
<dbReference type="eggNOG" id="COG1214">
    <property type="taxonomic scope" value="Bacteria"/>
</dbReference>
<dbReference type="InterPro" id="IPR022496">
    <property type="entry name" value="T6A_TsaB"/>
</dbReference>
<dbReference type="NCBIfam" id="TIGR03725">
    <property type="entry name" value="T6A_YeaZ"/>
    <property type="match status" value="1"/>
</dbReference>